<organism evidence="2 3">
    <name type="scientific">Corchorus olitorius</name>
    <dbReference type="NCBI Taxonomy" id="93759"/>
    <lineage>
        <taxon>Eukaryota</taxon>
        <taxon>Viridiplantae</taxon>
        <taxon>Streptophyta</taxon>
        <taxon>Embryophyta</taxon>
        <taxon>Tracheophyta</taxon>
        <taxon>Spermatophyta</taxon>
        <taxon>Magnoliopsida</taxon>
        <taxon>eudicotyledons</taxon>
        <taxon>Gunneridae</taxon>
        <taxon>Pentapetalae</taxon>
        <taxon>rosids</taxon>
        <taxon>malvids</taxon>
        <taxon>Malvales</taxon>
        <taxon>Malvaceae</taxon>
        <taxon>Grewioideae</taxon>
        <taxon>Apeibeae</taxon>
        <taxon>Corchorus</taxon>
    </lineage>
</organism>
<feature type="region of interest" description="Disordered" evidence="1">
    <location>
        <begin position="213"/>
        <end position="247"/>
    </location>
</feature>
<evidence type="ECO:0000313" key="2">
    <source>
        <dbReference type="EMBL" id="OMP11449.1"/>
    </source>
</evidence>
<keyword evidence="3" id="KW-1185">Reference proteome</keyword>
<dbReference type="Proteomes" id="UP000187203">
    <property type="component" value="Unassembled WGS sequence"/>
</dbReference>
<feature type="compositionally biased region" description="Polar residues" evidence="1">
    <location>
        <begin position="265"/>
        <end position="277"/>
    </location>
</feature>
<dbReference type="AlphaFoldDB" id="A0A1R3KWR2"/>
<sequence>MAKDVMESPLSNASHSATIRFLPNSDISLPTHRHPGCISHHSASQDIPDRVTDAQRRRMDRKVAMAKMGPSQVHAPLTPVKAEKRGYVRVKRRANSQEGHSSVTERPDSLQSDGSIRPLIGDSDPAMNWLHTEFSQLQKRFCLAMGLSSLTPPHRDLPHPHFELLKGPMTVDVGQASAEKLNDSSIDQSLQTISVAQKRKNRLAYMKRRGSCIDQDMGSQDPLRPTNKGHIRRDAASPPHLDFPPPHFDLLPSPKIVDRGQTYVDQSNETSISQSLRTIPLAQDKSKRLASVRRRTPSSAQNMSFHGVAHQTKKKRQTKKTASSHLARQSDLPLRIGDSRRLTNGKSPLIDLVSGPVNCIMLHSTISDAGELETIETTRIWSAAVQEALVNFSHLSSSITTDHGSSSSQPLSHSVPYVSTKKLLLWSSNPSDFVYSARSPTMLEDYRIPPDHLSVNWSVSGAYSVPPRRPMCHSVHLSSAVHKRTCYEPLDLGGPTHVCPCYGAHMWYGERTNATKKTNNLRFNMCCQQGTIRLPSFNRTPPELDALLDYGGGSRSLIFRENLRFYNSLFQFTSFGGKFDRTINSRPGPYVLVMLGDTYHKIGSLLPPEGQTPKFSQLYIYDTDHEI</sequence>
<proteinExistence type="predicted"/>
<name>A0A1R3KWR2_9ROSI</name>
<gene>
    <name evidence="2" type="ORF">COLO4_03810</name>
</gene>
<keyword evidence="2" id="KW-0547">Nucleotide-binding</keyword>
<protein>
    <submittedName>
        <fullName evidence="2">ATP-dependent DNA helicase PIF1</fullName>
    </submittedName>
</protein>
<keyword evidence="2" id="KW-0067">ATP-binding</keyword>
<keyword evidence="2" id="KW-0378">Hydrolase</keyword>
<evidence type="ECO:0000256" key="1">
    <source>
        <dbReference type="SAM" id="MobiDB-lite"/>
    </source>
</evidence>
<keyword evidence="2" id="KW-0347">Helicase</keyword>
<dbReference type="GO" id="GO:0004386">
    <property type="term" value="F:helicase activity"/>
    <property type="evidence" value="ECO:0007669"/>
    <property type="project" value="UniProtKB-KW"/>
</dbReference>
<evidence type="ECO:0000313" key="3">
    <source>
        <dbReference type="Proteomes" id="UP000187203"/>
    </source>
</evidence>
<dbReference type="STRING" id="93759.A0A1R3KWR2"/>
<feature type="region of interest" description="Disordered" evidence="1">
    <location>
        <begin position="265"/>
        <end position="340"/>
    </location>
</feature>
<dbReference type="OrthoDB" id="683332at2759"/>
<reference evidence="3" key="1">
    <citation type="submission" date="2013-09" db="EMBL/GenBank/DDBJ databases">
        <title>Corchorus olitorius genome sequencing.</title>
        <authorList>
            <person name="Alam M."/>
            <person name="Haque M.S."/>
            <person name="Islam M.S."/>
            <person name="Emdad E.M."/>
            <person name="Islam M.M."/>
            <person name="Ahmed B."/>
            <person name="Halim A."/>
            <person name="Hossen Q.M.M."/>
            <person name="Hossain M.Z."/>
            <person name="Ahmed R."/>
            <person name="Khan M.M."/>
            <person name="Islam R."/>
            <person name="Rashid M.M."/>
            <person name="Khan S.A."/>
            <person name="Rahman M.S."/>
            <person name="Alam M."/>
            <person name="Yahiya A.S."/>
            <person name="Khan M.S."/>
            <person name="Azam M.S."/>
            <person name="Haque T."/>
            <person name="Lashkar M.Z.H."/>
            <person name="Akhand A.I."/>
            <person name="Morshed G."/>
            <person name="Roy S."/>
            <person name="Uddin K.S."/>
            <person name="Rabeya T."/>
            <person name="Hossain A.S."/>
            <person name="Chowdhury A."/>
            <person name="Snigdha A.R."/>
            <person name="Mortoza M.S."/>
            <person name="Matin S.A."/>
            <person name="Hoque S.M.E."/>
            <person name="Islam M.K."/>
            <person name="Roy D.K."/>
            <person name="Haider R."/>
            <person name="Moosa M.M."/>
            <person name="Elias S.M."/>
            <person name="Hasan A.M."/>
            <person name="Jahan S."/>
            <person name="Shafiuddin M."/>
            <person name="Mahmood N."/>
            <person name="Shommy N.S."/>
        </authorList>
    </citation>
    <scope>NUCLEOTIDE SEQUENCE [LARGE SCALE GENOMIC DNA]</scope>
    <source>
        <strain evidence="3">cv. O-4</strain>
    </source>
</reference>
<dbReference type="PANTHER" id="PTHR45786">
    <property type="entry name" value="DNA BINDING PROTEIN-LIKE"/>
    <property type="match status" value="1"/>
</dbReference>
<comment type="caution">
    <text evidence="2">The sequence shown here is derived from an EMBL/GenBank/DDBJ whole genome shotgun (WGS) entry which is preliminary data.</text>
</comment>
<dbReference type="PANTHER" id="PTHR45786:SF74">
    <property type="entry name" value="ATP-DEPENDENT DNA HELICASE"/>
    <property type="match status" value="1"/>
</dbReference>
<dbReference type="EMBL" id="AWUE01010675">
    <property type="protein sequence ID" value="OMP11449.1"/>
    <property type="molecule type" value="Genomic_DNA"/>
</dbReference>
<feature type="region of interest" description="Disordered" evidence="1">
    <location>
        <begin position="83"/>
        <end position="117"/>
    </location>
</feature>
<accession>A0A1R3KWR2</accession>